<dbReference type="HOGENOM" id="CLU_3289980_0_0_9"/>
<gene>
    <name evidence="1" type="ORF">FP2_27580</name>
</gene>
<organism evidence="1 2">
    <name type="scientific">Faecalibacterium prausnitzii L2-6</name>
    <dbReference type="NCBI Taxonomy" id="718252"/>
    <lineage>
        <taxon>Bacteria</taxon>
        <taxon>Bacillati</taxon>
        <taxon>Bacillota</taxon>
        <taxon>Clostridia</taxon>
        <taxon>Eubacteriales</taxon>
        <taxon>Oscillospiraceae</taxon>
        <taxon>Faecalibacterium</taxon>
    </lineage>
</organism>
<dbReference type="KEGG" id="fpr:FP2_27580"/>
<dbReference type="Proteomes" id="UP000008804">
    <property type="component" value="Chromosome"/>
</dbReference>
<proteinExistence type="predicted"/>
<reference evidence="1 2" key="2">
    <citation type="submission" date="2010-03" db="EMBL/GenBank/DDBJ databases">
        <authorList>
            <person name="Pajon A."/>
        </authorList>
    </citation>
    <scope>NUCLEOTIDE SEQUENCE [LARGE SCALE GENOMIC DNA]</scope>
    <source>
        <strain evidence="2">L2-6</strain>
    </source>
</reference>
<evidence type="ECO:0000313" key="1">
    <source>
        <dbReference type="EMBL" id="CBL00044.1"/>
    </source>
</evidence>
<sequence length="40" mass="4613">MKEIVLIIFFHHSFFLKVERKHGGNALVADMNGMQLLQAE</sequence>
<protein>
    <submittedName>
        <fullName evidence="1">Uncharacterized protein</fullName>
    </submittedName>
</protein>
<dbReference type="AlphaFoldDB" id="D4K195"/>
<accession>D4K195</accession>
<evidence type="ECO:0000313" key="2">
    <source>
        <dbReference type="Proteomes" id="UP000008804"/>
    </source>
</evidence>
<reference evidence="1 2" key="1">
    <citation type="submission" date="2010-03" db="EMBL/GenBank/DDBJ databases">
        <title>The genome sequence of Faecalibacterium prausnitzii L2/6.</title>
        <authorList>
            <consortium name="metaHIT consortium -- http://www.metahit.eu/"/>
            <person name="Pajon A."/>
            <person name="Turner K."/>
            <person name="Parkhill J."/>
            <person name="Duncan S."/>
            <person name="Flint H."/>
        </authorList>
    </citation>
    <scope>NUCLEOTIDE SEQUENCE [LARGE SCALE GENOMIC DNA]</scope>
    <source>
        <strain evidence="2">L2-6</strain>
    </source>
</reference>
<dbReference type="BioCyc" id="FPRA718252:G1375-2365-MONOMER"/>
<name>D4K195_9FIRM</name>
<keyword evidence="2" id="KW-1185">Reference proteome</keyword>
<dbReference type="EMBL" id="FP929045">
    <property type="protein sequence ID" value="CBL00044.1"/>
    <property type="molecule type" value="Genomic_DNA"/>
</dbReference>